<dbReference type="Proteomes" id="UP000190827">
    <property type="component" value="Unassembled WGS sequence"/>
</dbReference>
<evidence type="ECO:0000256" key="4">
    <source>
        <dbReference type="ARBA" id="ARBA00022741"/>
    </source>
</evidence>
<sequence length="565" mass="58958">MIEEIEIRDLGVIASGTLPLGPGFTAVTGETGAGKTMVVTALGLLLGQRSDSGVVRAGQKQTSVQGRWLVPGDGAVAERVREAGGDLDPAGDAAELLLGRIVTAEGRGRAIVGGRSAPIGILSELGEQLVVVHGQSDQIRLRAAPAQRDALDRFAGEPLQRALGDYQRCYTELLELRTELETLTNERDTRLLEAEQLRVALAEIEQADPQPGEDAELAERADRLTNLEELRLSAAGARELVSAEAGEESDVVGLLEGARRQLDRASVHDPALGAIAASVANASYLAAEIAAELSSYLAGLDEDGARELEVVQERRATLATLARKYGPSPEDVLHLLETGSTRLMELDGDSDRITQLEGDVERLSGEVDAAAATLSAVRVEAAARLGAAASAELRSLAMAEAELVVEVSDRDDLTLHGKDVIAFLLRPHAGAEPRPLGKGASGGELSRVMLALEVVIAGADPVPTFVFDEVDAGVGGAAAIEIGRRLAALAERSQVIVVTHLAQVAAFANNHLSVVKGGDGSVTASSVRQLVGAEREAEMARLLSGLAESDSGLAHARELLALAAS</sequence>
<dbReference type="PANTHER" id="PTHR11059">
    <property type="entry name" value="DNA REPAIR PROTEIN RECN"/>
    <property type="match status" value="1"/>
</dbReference>
<protein>
    <recommendedName>
        <fullName evidence="3 9">DNA repair protein RecN</fullName>
    </recommendedName>
    <alternativeName>
        <fullName evidence="8 9">Recombination protein N</fullName>
    </alternativeName>
</protein>
<evidence type="ECO:0000256" key="9">
    <source>
        <dbReference type="PIRNR" id="PIRNR003128"/>
    </source>
</evidence>
<evidence type="ECO:0000256" key="8">
    <source>
        <dbReference type="ARBA" id="ARBA00033408"/>
    </source>
</evidence>
<evidence type="ECO:0000313" key="12">
    <source>
        <dbReference type="Proteomes" id="UP000190827"/>
    </source>
</evidence>
<keyword evidence="6" id="KW-0067">ATP-binding</keyword>
<comment type="caution">
    <text evidence="11">The sequence shown here is derived from an EMBL/GenBank/DDBJ whole genome shotgun (WGS) entry which is preliminary data.</text>
</comment>
<evidence type="ECO:0000256" key="6">
    <source>
        <dbReference type="ARBA" id="ARBA00022840"/>
    </source>
</evidence>
<dbReference type="CDD" id="cd03241">
    <property type="entry name" value="ABC_RecN"/>
    <property type="match status" value="1"/>
</dbReference>
<dbReference type="NCBIfam" id="TIGR00634">
    <property type="entry name" value="recN"/>
    <property type="match status" value="1"/>
</dbReference>
<dbReference type="InterPro" id="IPR003395">
    <property type="entry name" value="RecF/RecN/SMC_N"/>
</dbReference>
<dbReference type="SUPFAM" id="SSF52540">
    <property type="entry name" value="P-loop containing nucleoside triphosphate hydrolases"/>
    <property type="match status" value="1"/>
</dbReference>
<dbReference type="Pfam" id="PF02463">
    <property type="entry name" value="SMC_N"/>
    <property type="match status" value="1"/>
</dbReference>
<accession>A0ABY1LN85</accession>
<dbReference type="PIRSF" id="PIRSF003128">
    <property type="entry name" value="RecN"/>
    <property type="match status" value="1"/>
</dbReference>
<gene>
    <name evidence="11" type="ORF">SAMN06295973_2540</name>
</gene>
<dbReference type="InterPro" id="IPR004604">
    <property type="entry name" value="DNA_recomb/repair_RecN"/>
</dbReference>
<evidence type="ECO:0000256" key="5">
    <source>
        <dbReference type="ARBA" id="ARBA00022763"/>
    </source>
</evidence>
<evidence type="ECO:0000313" key="11">
    <source>
        <dbReference type="EMBL" id="SKC62058.1"/>
    </source>
</evidence>
<keyword evidence="5 9" id="KW-0227">DNA damage</keyword>
<dbReference type="Gene3D" id="3.40.50.300">
    <property type="entry name" value="P-loop containing nucleotide triphosphate hydrolases"/>
    <property type="match status" value="2"/>
</dbReference>
<feature type="domain" description="RecF/RecN/SMC N-terminal" evidence="10">
    <location>
        <begin position="2"/>
        <end position="516"/>
    </location>
</feature>
<comment type="similarity">
    <text evidence="2 9">Belongs to the RecN family.</text>
</comment>
<evidence type="ECO:0000259" key="10">
    <source>
        <dbReference type="Pfam" id="PF02463"/>
    </source>
</evidence>
<evidence type="ECO:0000256" key="7">
    <source>
        <dbReference type="ARBA" id="ARBA00023204"/>
    </source>
</evidence>
<keyword evidence="4" id="KW-0547">Nucleotide-binding</keyword>
<reference evidence="11 12" key="1">
    <citation type="submission" date="2017-02" db="EMBL/GenBank/DDBJ databases">
        <authorList>
            <person name="Varghese N."/>
            <person name="Submissions S."/>
        </authorList>
    </citation>
    <scope>NUCLEOTIDE SEQUENCE [LARGE SCALE GENOMIC DNA]</scope>
    <source>
        <strain evidence="11 12">VKM Ac-1787</strain>
    </source>
</reference>
<dbReference type="PANTHER" id="PTHR11059:SF0">
    <property type="entry name" value="DNA REPAIR PROTEIN RECN"/>
    <property type="match status" value="1"/>
</dbReference>
<name>A0ABY1LN85_9MICO</name>
<evidence type="ECO:0000256" key="1">
    <source>
        <dbReference type="ARBA" id="ARBA00003618"/>
    </source>
</evidence>
<dbReference type="RefSeq" id="WP_079706104.1">
    <property type="nucleotide sequence ID" value="NZ_FUZO01000001.1"/>
</dbReference>
<proteinExistence type="inferred from homology"/>
<dbReference type="InterPro" id="IPR027417">
    <property type="entry name" value="P-loop_NTPase"/>
</dbReference>
<keyword evidence="12" id="KW-1185">Reference proteome</keyword>
<evidence type="ECO:0000256" key="2">
    <source>
        <dbReference type="ARBA" id="ARBA00009441"/>
    </source>
</evidence>
<evidence type="ECO:0000256" key="3">
    <source>
        <dbReference type="ARBA" id="ARBA00021315"/>
    </source>
</evidence>
<dbReference type="EMBL" id="FUZO01000001">
    <property type="protein sequence ID" value="SKC62058.1"/>
    <property type="molecule type" value="Genomic_DNA"/>
</dbReference>
<organism evidence="11 12">
    <name type="scientific">Plantibacter cousiniae</name>
    <name type="common">nom. nud.</name>
    <dbReference type="NCBI Taxonomy" id="199709"/>
    <lineage>
        <taxon>Bacteria</taxon>
        <taxon>Bacillati</taxon>
        <taxon>Actinomycetota</taxon>
        <taxon>Actinomycetes</taxon>
        <taxon>Micrococcales</taxon>
        <taxon>Microbacteriaceae</taxon>
        <taxon>Plantibacter</taxon>
    </lineage>
</organism>
<keyword evidence="7 9" id="KW-0234">DNA repair</keyword>
<comment type="function">
    <text evidence="1 9">May be involved in recombinational repair of damaged DNA.</text>
</comment>